<evidence type="ECO:0000313" key="3">
    <source>
        <dbReference type="Proteomes" id="UP000515498"/>
    </source>
</evidence>
<dbReference type="Gene3D" id="3.30.1310.10">
    <property type="entry name" value="Nucleoid-associated protein YbaB-like domain"/>
    <property type="match status" value="1"/>
</dbReference>
<dbReference type="InterPro" id="IPR036894">
    <property type="entry name" value="YbaB-like_sf"/>
</dbReference>
<name>A0A7G8PH12_9MYCO</name>
<organism evidence="2 3">
    <name type="scientific">Mycolicibacterium fluoranthenivorans</name>
    <dbReference type="NCBI Taxonomy" id="258505"/>
    <lineage>
        <taxon>Bacteria</taxon>
        <taxon>Bacillati</taxon>
        <taxon>Actinomycetota</taxon>
        <taxon>Actinomycetes</taxon>
        <taxon>Mycobacteriales</taxon>
        <taxon>Mycobacteriaceae</taxon>
        <taxon>Mycolicibacterium</taxon>
    </lineage>
</organism>
<accession>A0A7G8PH12</accession>
<evidence type="ECO:0000313" key="2">
    <source>
        <dbReference type="EMBL" id="QNJ93628.1"/>
    </source>
</evidence>
<dbReference type="GO" id="GO:0003677">
    <property type="term" value="F:DNA binding"/>
    <property type="evidence" value="ECO:0007669"/>
    <property type="project" value="InterPro"/>
</dbReference>
<dbReference type="Pfam" id="PF02575">
    <property type="entry name" value="YbaB_DNA_bd"/>
    <property type="match status" value="1"/>
</dbReference>
<protein>
    <submittedName>
        <fullName evidence="2">YbaB/EbfC family nucleoid-associated protein</fullName>
    </submittedName>
</protein>
<dbReference type="KEGG" id="mflu:HZU40_04665"/>
<feature type="region of interest" description="Disordered" evidence="1">
    <location>
        <begin position="1"/>
        <end position="29"/>
    </location>
</feature>
<dbReference type="Proteomes" id="UP000515498">
    <property type="component" value="Chromosome"/>
</dbReference>
<proteinExistence type="predicted"/>
<reference evidence="2 3" key="1">
    <citation type="submission" date="2020-07" db="EMBL/GenBank/DDBJ databases">
        <title>Draft genome sequence of four isobutane-metabolizing strains capable of cometabolically degrading diverse ether contaminants.</title>
        <authorList>
            <person name="Chen W."/>
            <person name="Faulkner N."/>
            <person name="Smith C."/>
            <person name="Hyman M."/>
        </authorList>
    </citation>
    <scope>NUCLEOTIDE SEQUENCE [LARGE SCALE GENOMIC DNA]</scope>
    <source>
        <strain evidence="2 3">2A</strain>
    </source>
</reference>
<dbReference type="SUPFAM" id="SSF82607">
    <property type="entry name" value="YbaB-like"/>
    <property type="match status" value="1"/>
</dbReference>
<evidence type="ECO:0000256" key="1">
    <source>
        <dbReference type="SAM" id="MobiDB-lite"/>
    </source>
</evidence>
<gene>
    <name evidence="2" type="ORF">HZU40_04665</name>
</gene>
<dbReference type="EMBL" id="CP059894">
    <property type="protein sequence ID" value="QNJ93628.1"/>
    <property type="molecule type" value="Genomic_DNA"/>
</dbReference>
<feature type="compositionally biased region" description="Basic residues" evidence="1">
    <location>
        <begin position="1"/>
        <end position="10"/>
    </location>
</feature>
<dbReference type="AlphaFoldDB" id="A0A7G8PH12"/>
<dbReference type="InterPro" id="IPR004401">
    <property type="entry name" value="YbaB/EbfC"/>
</dbReference>
<sequence>MDRRGHRRPPAPRYPGQGPEVSFEPTDDMHPQVAAVLRQAGRLQDLMDSQLQKMASESFTAADESETVEVTLNGHHHLVDVHLSDGVLRLGSDTVSRRLNEALHNATEVASESIAVDQDRLNEAIADITGDTPGIP</sequence>